<feature type="transmembrane region" description="Helical" evidence="12">
    <location>
        <begin position="505"/>
        <end position="528"/>
    </location>
</feature>
<keyword evidence="7" id="KW-0732">Signal</keyword>
<keyword evidence="14" id="KW-1185">Reference proteome</keyword>
<evidence type="ECO:0000256" key="10">
    <source>
        <dbReference type="ARBA" id="ARBA00023180"/>
    </source>
</evidence>
<keyword evidence="5" id="KW-0808">Transferase</keyword>
<dbReference type="WBParaSite" id="NBR_0000714001-mRNA-1">
    <property type="protein sequence ID" value="NBR_0000714001-mRNA-1"/>
    <property type="gene ID" value="NBR_0000714001"/>
</dbReference>
<comment type="similarity">
    <text evidence="2">Belongs to the UDP-glycosyltransferase family.</text>
</comment>
<evidence type="ECO:0000256" key="12">
    <source>
        <dbReference type="SAM" id="Phobius"/>
    </source>
</evidence>
<evidence type="ECO:0000313" key="14">
    <source>
        <dbReference type="Proteomes" id="UP000271162"/>
    </source>
</evidence>
<keyword evidence="4" id="KW-0328">Glycosyltransferase</keyword>
<sequence length="552" mass="62055">MLLLGALALLPQCICLNILLFLLGTNQNERHTFEFLAQQLALRHHQVTTVKPILIPEEPRLVKPKLHLVKEKTLKNLISKELVDELEKTGDVVPWQEGYVEDTHGEAYWKAHNASCYKMINSNLLDTLKSDNIDVAILYSGNLCQLALCHVLGIPFIYFDLEGLSDETLVSSNTPLNLNVPPSRCFLPEVTNPMLRRIRNGICYMREYVVQADIPFVPGLLSEKFEKLDSPIINMFSEDYYLKKKIPSFPSASALLRSSSIFFANTDPLLEYPRALSPRVIPVGGLHIDIPKPLFAPWNTSIESAKDGLIVVSLGTQVNHAQMTTSQVKAILGVLSKLNSYRIYWRIGHQIKLNGVEEQDVPSHINLTAYFPQNDLLAHKSCKLLVTNGGMSSLMEAVAHGVPIVGIPLYGSNRHNLKKVVNKGLGMVVRKDLLNEENLLKVMKTVLRDPKYSMVAKEMSREFRSRSSSPFSTALHFIEFVGRHRGAAFFSDRATHPFVALNLDFLFILFSFLFLTFYCISLLIRAVFCRRAGMSPAISPNKGSKSYSKKND</sequence>
<dbReference type="InterPro" id="IPR002213">
    <property type="entry name" value="UDP_glucos_trans"/>
</dbReference>
<dbReference type="GO" id="GO:0015020">
    <property type="term" value="F:glucuronosyltransferase activity"/>
    <property type="evidence" value="ECO:0007669"/>
    <property type="project" value="UniProtKB-EC"/>
</dbReference>
<dbReference type="EMBL" id="UYSL01019861">
    <property type="protein sequence ID" value="VDL70730.1"/>
    <property type="molecule type" value="Genomic_DNA"/>
</dbReference>
<evidence type="ECO:0000256" key="8">
    <source>
        <dbReference type="ARBA" id="ARBA00022989"/>
    </source>
</evidence>
<evidence type="ECO:0000256" key="9">
    <source>
        <dbReference type="ARBA" id="ARBA00023136"/>
    </source>
</evidence>
<organism evidence="15">
    <name type="scientific">Nippostrongylus brasiliensis</name>
    <name type="common">Rat hookworm</name>
    <dbReference type="NCBI Taxonomy" id="27835"/>
    <lineage>
        <taxon>Eukaryota</taxon>
        <taxon>Metazoa</taxon>
        <taxon>Ecdysozoa</taxon>
        <taxon>Nematoda</taxon>
        <taxon>Chromadorea</taxon>
        <taxon>Rhabditida</taxon>
        <taxon>Rhabditina</taxon>
        <taxon>Rhabditomorpha</taxon>
        <taxon>Strongyloidea</taxon>
        <taxon>Heligmosomidae</taxon>
        <taxon>Nippostrongylus</taxon>
    </lineage>
</organism>
<evidence type="ECO:0000256" key="6">
    <source>
        <dbReference type="ARBA" id="ARBA00022692"/>
    </source>
</evidence>
<evidence type="ECO:0000256" key="4">
    <source>
        <dbReference type="ARBA" id="ARBA00022676"/>
    </source>
</evidence>
<reference evidence="13 14" key="2">
    <citation type="submission" date="2018-11" db="EMBL/GenBank/DDBJ databases">
        <authorList>
            <consortium name="Pathogen Informatics"/>
        </authorList>
    </citation>
    <scope>NUCLEOTIDE SEQUENCE [LARGE SCALE GENOMIC DNA]</scope>
</reference>
<name>A0A0N4XW91_NIPBR</name>
<evidence type="ECO:0000256" key="1">
    <source>
        <dbReference type="ARBA" id="ARBA00004167"/>
    </source>
</evidence>
<reference evidence="15" key="1">
    <citation type="submission" date="2017-02" db="UniProtKB">
        <authorList>
            <consortium name="WormBaseParasite"/>
        </authorList>
    </citation>
    <scope>IDENTIFICATION</scope>
</reference>
<keyword evidence="9 12" id="KW-0472">Membrane</keyword>
<dbReference type="Proteomes" id="UP000271162">
    <property type="component" value="Unassembled WGS sequence"/>
</dbReference>
<comment type="catalytic activity">
    <reaction evidence="11">
        <text>glucuronate acceptor + UDP-alpha-D-glucuronate = acceptor beta-D-glucuronoside + UDP + H(+)</text>
        <dbReference type="Rhea" id="RHEA:21032"/>
        <dbReference type="ChEBI" id="CHEBI:15378"/>
        <dbReference type="ChEBI" id="CHEBI:58052"/>
        <dbReference type="ChEBI" id="CHEBI:58223"/>
        <dbReference type="ChEBI" id="CHEBI:132367"/>
        <dbReference type="ChEBI" id="CHEBI:132368"/>
        <dbReference type="EC" id="2.4.1.17"/>
    </reaction>
</comment>
<dbReference type="PANTHER" id="PTHR48043">
    <property type="entry name" value="EG:EG0003.4 PROTEIN-RELATED"/>
    <property type="match status" value="1"/>
</dbReference>
<dbReference type="EC" id="2.4.1.17" evidence="3"/>
<dbReference type="SUPFAM" id="SSF53756">
    <property type="entry name" value="UDP-Glycosyltransferase/glycogen phosphorylase"/>
    <property type="match status" value="1"/>
</dbReference>
<dbReference type="GO" id="GO:0016020">
    <property type="term" value="C:membrane"/>
    <property type="evidence" value="ECO:0007669"/>
    <property type="project" value="UniProtKB-SubCell"/>
</dbReference>
<accession>A0A0N4XW91</accession>
<keyword evidence="8 12" id="KW-1133">Transmembrane helix</keyword>
<evidence type="ECO:0000313" key="15">
    <source>
        <dbReference type="WBParaSite" id="NBR_0000714001-mRNA-1"/>
    </source>
</evidence>
<proteinExistence type="inferred from homology"/>
<protein>
    <recommendedName>
        <fullName evidence="3">glucuronosyltransferase</fullName>
        <ecNumber evidence="3">2.4.1.17</ecNumber>
    </recommendedName>
</protein>
<evidence type="ECO:0000313" key="13">
    <source>
        <dbReference type="EMBL" id="VDL70730.1"/>
    </source>
</evidence>
<dbReference type="Pfam" id="PF00201">
    <property type="entry name" value="UDPGT"/>
    <property type="match status" value="1"/>
</dbReference>
<evidence type="ECO:0000256" key="2">
    <source>
        <dbReference type="ARBA" id="ARBA00009995"/>
    </source>
</evidence>
<keyword evidence="10" id="KW-0325">Glycoprotein</keyword>
<evidence type="ECO:0000256" key="7">
    <source>
        <dbReference type="ARBA" id="ARBA00022729"/>
    </source>
</evidence>
<evidence type="ECO:0000256" key="3">
    <source>
        <dbReference type="ARBA" id="ARBA00012544"/>
    </source>
</evidence>
<dbReference type="FunFam" id="3.40.50.2000:FF:000118">
    <property type="entry name" value="UDP-glucuronosyltransferase"/>
    <property type="match status" value="1"/>
</dbReference>
<dbReference type="Gene3D" id="3.40.50.2000">
    <property type="entry name" value="Glycogen Phosphorylase B"/>
    <property type="match status" value="1"/>
</dbReference>
<gene>
    <name evidence="13" type="ORF">NBR_LOCUS7141</name>
</gene>
<evidence type="ECO:0000256" key="11">
    <source>
        <dbReference type="ARBA" id="ARBA00047475"/>
    </source>
</evidence>
<comment type="subcellular location">
    <subcellularLocation>
        <location evidence="1">Membrane</location>
        <topology evidence="1">Single-pass membrane protein</topology>
    </subcellularLocation>
</comment>
<dbReference type="PANTHER" id="PTHR48043:SF18">
    <property type="entry name" value="GLUCURONOSYLTRANSFERASE"/>
    <property type="match status" value="1"/>
</dbReference>
<dbReference type="OMA" id="AHNASCY"/>
<dbReference type="InterPro" id="IPR050271">
    <property type="entry name" value="UDP-glycosyltransferase"/>
</dbReference>
<keyword evidence="6 12" id="KW-0812">Transmembrane</keyword>
<evidence type="ECO:0000256" key="5">
    <source>
        <dbReference type="ARBA" id="ARBA00022679"/>
    </source>
</evidence>
<dbReference type="AlphaFoldDB" id="A0A0N4XW91"/>
<dbReference type="STRING" id="27835.A0A0N4XW91"/>
<dbReference type="CDD" id="cd03784">
    <property type="entry name" value="GT1_Gtf-like"/>
    <property type="match status" value="1"/>
</dbReference>